<dbReference type="Gene3D" id="3.40.630.10">
    <property type="entry name" value="Zn peptidases"/>
    <property type="match status" value="1"/>
</dbReference>
<keyword evidence="2" id="KW-0479">Metal-binding</keyword>
<comment type="cofactor">
    <cofactor evidence="2">
        <name>Zn(2+)</name>
        <dbReference type="ChEBI" id="CHEBI:29105"/>
    </cofactor>
    <text evidence="2">Binds 2 Zn(2+) ions per subunit.</text>
</comment>
<feature type="binding site" evidence="2">
    <location>
        <position position="136"/>
    </location>
    <ligand>
        <name>Zn(2+)</name>
        <dbReference type="ChEBI" id="CHEBI:29105"/>
        <label>1</label>
    </ligand>
</feature>
<comment type="caution">
    <text evidence="5">The sequence shown here is derived from an EMBL/GenBank/DDBJ whole genome shotgun (WGS) entry which is preliminary data.</text>
</comment>
<dbReference type="Proteomes" id="UP000198287">
    <property type="component" value="Unassembled WGS sequence"/>
</dbReference>
<proteinExistence type="predicted"/>
<evidence type="ECO:0000256" key="2">
    <source>
        <dbReference type="PIRSR" id="PIRSR036696-2"/>
    </source>
</evidence>
<reference evidence="5 6" key="1">
    <citation type="submission" date="2015-12" db="EMBL/GenBank/DDBJ databases">
        <title>The genome of Folsomia candida.</title>
        <authorList>
            <person name="Faddeeva A."/>
            <person name="Derks M.F."/>
            <person name="Anvar Y."/>
            <person name="Smit S."/>
            <person name="Van Straalen N."/>
            <person name="Roelofs D."/>
        </authorList>
    </citation>
    <scope>NUCLEOTIDE SEQUENCE [LARGE SCALE GENOMIC DNA]</scope>
    <source>
        <strain evidence="5 6">VU population</strain>
        <tissue evidence="5">Whole body</tissue>
    </source>
</reference>
<feature type="binding site" evidence="2">
    <location>
        <position position="171"/>
    </location>
    <ligand>
        <name>Zn(2+)</name>
        <dbReference type="ChEBI" id="CHEBI:29105"/>
        <label>2</label>
    </ligand>
</feature>
<dbReference type="Pfam" id="PF01546">
    <property type="entry name" value="Peptidase_M20"/>
    <property type="match status" value="1"/>
</dbReference>
<dbReference type="AlphaFoldDB" id="A0A226E7Y1"/>
<name>A0A226E7Y1_FOLCA</name>
<feature type="binding site" evidence="2">
    <location>
        <position position="103"/>
    </location>
    <ligand>
        <name>Zn(2+)</name>
        <dbReference type="ChEBI" id="CHEBI:29105"/>
        <label>1</label>
    </ligand>
</feature>
<dbReference type="EMBL" id="LNIX01000005">
    <property type="protein sequence ID" value="OXA53713.1"/>
    <property type="molecule type" value="Genomic_DNA"/>
</dbReference>
<feature type="binding site" evidence="2">
    <location>
        <position position="136"/>
    </location>
    <ligand>
        <name>Zn(2+)</name>
        <dbReference type="ChEBI" id="CHEBI:29105"/>
        <label>2</label>
    </ligand>
</feature>
<feature type="signal peptide" evidence="3">
    <location>
        <begin position="1"/>
        <end position="21"/>
    </location>
</feature>
<sequence>MDLSTILKFAFILGQVFWSSSEYLGTKDSPEVARLREYLRTESSHPTPNYEACIEWLHRQADDIGLVFNYEEYDKFKQNGSFAMWLTWLGRYPGLKSIIFDSHMDTVAVDPPKWVHPPFSAYKDENGRIFARGASDMKPTTVATLEAIRSLKKAGYVPRRSIHVAIFPDEELFNRGVKGFIKSGSFARLNVGFALDEGPEVKFIVRGPSTHTAAMPRSTTGEKLTFVLNKMMAFRASQFGLNSNETSSVNLVQIGGGLATNVIPDELWAIFDLRLNSGMLPSTETFLRSVAAESGNDTSIQFLQKDDEFSKSIVNDNSNIWWVAASKMCKKLNATCTPINLAAVTDGRYFRNEGITVYGMGGAGGGGVHGHNEFISEDAYLQTIERYVLLLKTFSSVEE</sequence>
<dbReference type="Gene3D" id="1.10.150.900">
    <property type="match status" value="1"/>
</dbReference>
<organism evidence="5 6">
    <name type="scientific">Folsomia candida</name>
    <name type="common">Springtail</name>
    <dbReference type="NCBI Taxonomy" id="158441"/>
    <lineage>
        <taxon>Eukaryota</taxon>
        <taxon>Metazoa</taxon>
        <taxon>Ecdysozoa</taxon>
        <taxon>Arthropoda</taxon>
        <taxon>Hexapoda</taxon>
        <taxon>Collembola</taxon>
        <taxon>Entomobryomorpha</taxon>
        <taxon>Isotomoidea</taxon>
        <taxon>Isotomidae</taxon>
        <taxon>Proisotominae</taxon>
        <taxon>Folsomia</taxon>
    </lineage>
</organism>
<gene>
    <name evidence="5" type="ORF">Fcan01_10230</name>
</gene>
<accession>A0A226E7Y1</accession>
<dbReference type="OrthoDB" id="3064516at2759"/>
<dbReference type="PIRSF" id="PIRSF036696">
    <property type="entry name" value="ACY-1"/>
    <property type="match status" value="1"/>
</dbReference>
<dbReference type="InterPro" id="IPR011650">
    <property type="entry name" value="Peptidase_M20_dimer"/>
</dbReference>
<dbReference type="Pfam" id="PF07687">
    <property type="entry name" value="M20_dimer"/>
    <property type="match status" value="1"/>
</dbReference>
<keyword evidence="2" id="KW-0862">Zinc</keyword>
<keyword evidence="3" id="KW-0732">Signal</keyword>
<feature type="binding site" evidence="2">
    <location>
        <position position="197"/>
    </location>
    <ligand>
        <name>Zn(2+)</name>
        <dbReference type="ChEBI" id="CHEBI:29105"/>
        <label>1</label>
    </ligand>
</feature>
<dbReference type="GO" id="GO:0046872">
    <property type="term" value="F:metal ion binding"/>
    <property type="evidence" value="ECO:0007669"/>
    <property type="project" value="UniProtKB-KW"/>
</dbReference>
<evidence type="ECO:0000313" key="5">
    <source>
        <dbReference type="EMBL" id="OXA53713.1"/>
    </source>
</evidence>
<feature type="active site" description="Proton acceptor" evidence="1">
    <location>
        <position position="170"/>
    </location>
</feature>
<dbReference type="SUPFAM" id="SSF53187">
    <property type="entry name" value="Zn-dependent exopeptidases"/>
    <property type="match status" value="1"/>
</dbReference>
<protein>
    <submittedName>
        <fullName evidence="5">Aminoacylase-1A</fullName>
    </submittedName>
</protein>
<dbReference type="SUPFAM" id="SSF55031">
    <property type="entry name" value="Bacterial exopeptidase dimerisation domain"/>
    <property type="match status" value="1"/>
</dbReference>
<feature type="chain" id="PRO_5012759349" evidence="3">
    <location>
        <begin position="22"/>
        <end position="399"/>
    </location>
</feature>
<keyword evidence="6" id="KW-1185">Reference proteome</keyword>
<feature type="binding site" evidence="2">
    <location>
        <position position="369"/>
    </location>
    <ligand>
        <name>Zn(2+)</name>
        <dbReference type="ChEBI" id="CHEBI:29105"/>
        <label>2</label>
    </ligand>
</feature>
<dbReference type="GO" id="GO:0004046">
    <property type="term" value="F:aminoacylase activity"/>
    <property type="evidence" value="ECO:0007669"/>
    <property type="project" value="TreeGrafter"/>
</dbReference>
<feature type="domain" description="Peptidase M20 dimerisation" evidence="4">
    <location>
        <begin position="202"/>
        <end position="279"/>
    </location>
</feature>
<dbReference type="PANTHER" id="PTHR45892">
    <property type="entry name" value="AMINOACYLASE-1"/>
    <property type="match status" value="1"/>
</dbReference>
<evidence type="ECO:0000313" key="6">
    <source>
        <dbReference type="Proteomes" id="UP000198287"/>
    </source>
</evidence>
<evidence type="ECO:0000256" key="1">
    <source>
        <dbReference type="PIRSR" id="PIRSR036696-1"/>
    </source>
</evidence>
<evidence type="ECO:0000259" key="4">
    <source>
        <dbReference type="Pfam" id="PF07687"/>
    </source>
</evidence>
<evidence type="ECO:0000256" key="3">
    <source>
        <dbReference type="SAM" id="SignalP"/>
    </source>
</evidence>
<dbReference type="InterPro" id="IPR052083">
    <property type="entry name" value="Aminoacylase-1_M20A"/>
</dbReference>
<dbReference type="PANTHER" id="PTHR45892:SF1">
    <property type="entry name" value="AMINOACYLASE-1"/>
    <property type="match status" value="1"/>
</dbReference>
<dbReference type="InterPro" id="IPR002933">
    <property type="entry name" value="Peptidase_M20"/>
</dbReference>
<dbReference type="InterPro" id="IPR036264">
    <property type="entry name" value="Bact_exopeptidase_dim_dom"/>
</dbReference>
<feature type="active site" evidence="1">
    <location>
        <position position="105"/>
    </location>
</feature>